<evidence type="ECO:0000259" key="4">
    <source>
        <dbReference type="SMART" id="SM01274"/>
    </source>
</evidence>
<dbReference type="VEuPathDB" id="AmoebaDB:EHI8A_167500"/>
<dbReference type="VEuPathDB" id="AmoebaDB:EHI5A_065440"/>
<dbReference type="InterPro" id="IPR051674">
    <property type="entry name" value="Malate_Decarboxylase"/>
</dbReference>
<dbReference type="VEuPathDB" id="AmoebaDB:KM1_135400"/>
<dbReference type="InterPro" id="IPR037062">
    <property type="entry name" value="Malic_N_dom_sf"/>
</dbReference>
<comment type="similarity">
    <text evidence="1">Belongs to the malic enzymes family.</text>
</comment>
<dbReference type="InterPro" id="IPR036291">
    <property type="entry name" value="NAD(P)-bd_dom_sf"/>
</dbReference>
<dbReference type="GO" id="GO:0004470">
    <property type="term" value="F:malic enzyme activity"/>
    <property type="evidence" value="ECO:0007669"/>
    <property type="project" value="InterPro"/>
</dbReference>
<dbReference type="Gene3D" id="3.40.50.720">
    <property type="entry name" value="NAD(P)-binding Rossmann-like Domain"/>
    <property type="match status" value="1"/>
</dbReference>
<dbReference type="EMBL" id="AK419401">
    <property type="protein sequence ID" value="BAN38084.1"/>
    <property type="molecule type" value="mRNA"/>
</dbReference>
<keyword evidence="2" id="KW-0560">Oxidoreductase</keyword>
<dbReference type="InterPro" id="IPR012301">
    <property type="entry name" value="Malic_N_dom"/>
</dbReference>
<dbReference type="GO" id="GO:0051287">
    <property type="term" value="F:NAD binding"/>
    <property type="evidence" value="ECO:0007669"/>
    <property type="project" value="InterPro"/>
</dbReference>
<proteinExistence type="evidence at transcript level"/>
<dbReference type="Pfam" id="PF03949">
    <property type="entry name" value="Malic_M"/>
    <property type="match status" value="1"/>
</dbReference>
<evidence type="ECO:0000313" key="5">
    <source>
        <dbReference type="EMBL" id="BAN38084.1"/>
    </source>
</evidence>
<dbReference type="Gene3D" id="3.40.50.10380">
    <property type="entry name" value="Malic enzyme, N-terminal domain"/>
    <property type="match status" value="1"/>
</dbReference>
<dbReference type="PANTHER" id="PTHR43237:SF4">
    <property type="entry name" value="NADP-DEPENDENT MALIC ENZYME"/>
    <property type="match status" value="1"/>
</dbReference>
<dbReference type="SUPFAM" id="SSF51735">
    <property type="entry name" value="NAD(P)-binding Rossmann-fold domains"/>
    <property type="match status" value="1"/>
</dbReference>
<evidence type="ECO:0000259" key="3">
    <source>
        <dbReference type="SMART" id="SM00919"/>
    </source>
</evidence>
<dbReference type="CDD" id="cd05311">
    <property type="entry name" value="NAD_bind_2_malic_enz"/>
    <property type="match status" value="1"/>
</dbReference>
<dbReference type="InterPro" id="IPR001891">
    <property type="entry name" value="Malic_OxRdtase"/>
</dbReference>
<dbReference type="InterPro" id="IPR012302">
    <property type="entry name" value="Malic_NAD-bd"/>
</dbReference>
<protein>
    <submittedName>
        <fullName evidence="5">Malic enzyme, putative</fullName>
    </submittedName>
</protein>
<dbReference type="AlphaFoldDB" id="A0A060N095"/>
<feature type="domain" description="Malic enzyme NAD-binding" evidence="3">
    <location>
        <begin position="195"/>
        <end position="426"/>
    </location>
</feature>
<dbReference type="PANTHER" id="PTHR43237">
    <property type="entry name" value="NADP-DEPENDENT MALIC ENZYME"/>
    <property type="match status" value="1"/>
</dbReference>
<dbReference type="SMART" id="SM01274">
    <property type="entry name" value="malic"/>
    <property type="match status" value="1"/>
</dbReference>
<dbReference type="SMART" id="SM00919">
    <property type="entry name" value="Malic_M"/>
    <property type="match status" value="1"/>
</dbReference>
<sequence length="487" mass="53330">MAQLKADLSNLEECLPSTLSQEQRAVAKTQFYKELAEKVHKFYKGKIQIMPKCTLAGFNWFNAYYTPGVSRISTNIRDNNDSSLFYSLRGNFVGVVSDSTRVLGDGDVTPPGGLGVMEGKALLMKYLGGIDAVPICIDSKNKEGKNDPDAVIEFVQRIQHTFGAINLEDISQPNCYKILDVLRESCDIPVWHDDQQGTAPVTLAGLLNALKLVKKDIHECRMVFIGAGSSNTTCLRLIVTAGADPKKIVMFDSKGSLHNGREDIKKDTRFYRKWEICETTNPSKFGSIAEACVGADVLISLSTPGPGVVKAEWIKSMGEKPIVFCCANPVPEIYPYEAKEAGAYIVATGRGDFPNQVNNSVGFPGILKGALIVRARKITDNMAIAASRALAEFAEKRGINPDNIIGTMDEPGIFPKEAADVAMQAIKDGVARVTDLTWQQVYDIAEHDIKEARESAQLLQDSKHIVDFPQETLNECLAYAINKVTGK</sequence>
<dbReference type="PRINTS" id="PR00072">
    <property type="entry name" value="MALOXRDTASE"/>
</dbReference>
<evidence type="ECO:0000256" key="2">
    <source>
        <dbReference type="ARBA" id="ARBA00023002"/>
    </source>
</evidence>
<dbReference type="InterPro" id="IPR046346">
    <property type="entry name" value="Aminoacid_DH-like_N_sf"/>
</dbReference>
<feature type="domain" description="Malic enzyme N-terminal" evidence="4">
    <location>
        <begin position="44"/>
        <end position="183"/>
    </location>
</feature>
<dbReference type="Pfam" id="PF00390">
    <property type="entry name" value="malic"/>
    <property type="match status" value="1"/>
</dbReference>
<dbReference type="InterPro" id="IPR045213">
    <property type="entry name" value="Malic_NAD-bd_bact_type"/>
</dbReference>
<evidence type="ECO:0000256" key="1">
    <source>
        <dbReference type="ARBA" id="ARBA00008785"/>
    </source>
</evidence>
<name>A0A060N095_ENTHI</name>
<dbReference type="SUPFAM" id="SSF53223">
    <property type="entry name" value="Aminoacid dehydrogenase-like, N-terminal domain"/>
    <property type="match status" value="1"/>
</dbReference>
<dbReference type="GO" id="GO:0016616">
    <property type="term" value="F:oxidoreductase activity, acting on the CH-OH group of donors, NAD or NADP as acceptor"/>
    <property type="evidence" value="ECO:0007669"/>
    <property type="project" value="InterPro"/>
</dbReference>
<accession>A0A060N095</accession>
<dbReference type="VEuPathDB" id="AmoebaDB:EHI7A_118190"/>
<dbReference type="VEuPathDB" id="AmoebaDB:EHI_044970"/>
<reference evidence="5" key="1">
    <citation type="submission" date="2012-06" db="EMBL/GenBank/DDBJ databases">
        <title>Short 5' UTR of Entamoeba genes.</title>
        <authorList>
            <person name="Hiranuka K."/>
            <person name="Kumagai M."/>
            <person name="Wakaguri H."/>
            <person name="Suzuki Y."/>
            <person name="Sugano S."/>
            <person name="Watanabe J."/>
            <person name="Makioka A."/>
        </authorList>
    </citation>
    <scope>NUCLEOTIDE SEQUENCE</scope>
    <source>
        <strain evidence="5">HM-1:IMSS</strain>
    </source>
</reference>
<organism evidence="5">
    <name type="scientific">Entamoeba histolytica</name>
    <dbReference type="NCBI Taxonomy" id="5759"/>
    <lineage>
        <taxon>Eukaryota</taxon>
        <taxon>Amoebozoa</taxon>
        <taxon>Evosea</taxon>
        <taxon>Archamoebae</taxon>
        <taxon>Mastigamoebida</taxon>
        <taxon>Entamoebidae</taxon>
        <taxon>Entamoeba</taxon>
    </lineage>
</organism>